<sequence>MRLLAPKRILGLLLLLAVLSPVLAATPLYPEMPAPAAKPDDSPILVALGRKLFFDTRLSEPRGTSCASCHAPAQAFSGNHGSRIGVALGSRPASLGTRNTPSVLYLRYTPPRFFYQDDDALAPIPFGGFFWDGRADTLAEQAQGPLFNPLEMNNRNPRQLARKLAQAYASDMRTQFGAAIFERPEQASQAAGRALQAFLRSDEMTPFSSKYDDYIRGTGKLDEIELRGLRLFKDPDKGNCASCHKFNDKSANPARSMFTDFGYDAVAAPRNRRIAENRNPGFYDVGLCKTAADLKWPDSSQWCGYFKTPSLRNVALRESYMHNGVFTSLRDAVAFYATRATNPGDWYKIGVKFDDVPAAYRENVNINSVPYNRREGSTPALSDSDVDDLVAFLKTLTDAQFVKLPTQSVRK</sequence>
<dbReference type="Pfam" id="PF03150">
    <property type="entry name" value="CCP_MauG"/>
    <property type="match status" value="1"/>
</dbReference>
<dbReference type="Gene3D" id="1.10.760.10">
    <property type="entry name" value="Cytochrome c-like domain"/>
    <property type="match status" value="2"/>
</dbReference>
<dbReference type="InterPro" id="IPR036909">
    <property type="entry name" value="Cyt_c-like_dom_sf"/>
</dbReference>
<keyword evidence="4 8" id="KW-0732">Signal</keyword>
<keyword evidence="11" id="KW-1185">Reference proteome</keyword>
<evidence type="ECO:0000313" key="11">
    <source>
        <dbReference type="Proteomes" id="UP000074914"/>
    </source>
</evidence>
<dbReference type="Proteomes" id="UP000074914">
    <property type="component" value="Chromosome"/>
</dbReference>
<evidence type="ECO:0000256" key="4">
    <source>
        <dbReference type="ARBA" id="ARBA00022729"/>
    </source>
</evidence>
<keyword evidence="2 7" id="KW-0349">Heme</keyword>
<name>A0ABN4MG80_9BURK</name>
<evidence type="ECO:0000259" key="9">
    <source>
        <dbReference type="PROSITE" id="PS51007"/>
    </source>
</evidence>
<dbReference type="SUPFAM" id="SSF46626">
    <property type="entry name" value="Cytochrome c"/>
    <property type="match status" value="2"/>
</dbReference>
<dbReference type="EMBL" id="CP013236">
    <property type="protein sequence ID" value="AMP17097.1"/>
    <property type="molecule type" value="Genomic_DNA"/>
</dbReference>
<dbReference type="PROSITE" id="PS51007">
    <property type="entry name" value="CYTC"/>
    <property type="match status" value="2"/>
</dbReference>
<dbReference type="InterPro" id="IPR004852">
    <property type="entry name" value="Di-haem_cyt_c_peroxidsae"/>
</dbReference>
<evidence type="ECO:0000256" key="8">
    <source>
        <dbReference type="SAM" id="SignalP"/>
    </source>
</evidence>
<organism evidence="10 11">
    <name type="scientific">Collimonas pratensis</name>
    <dbReference type="NCBI Taxonomy" id="279113"/>
    <lineage>
        <taxon>Bacteria</taxon>
        <taxon>Pseudomonadati</taxon>
        <taxon>Pseudomonadota</taxon>
        <taxon>Betaproteobacteria</taxon>
        <taxon>Burkholderiales</taxon>
        <taxon>Oxalobacteraceae</taxon>
        <taxon>Collimonas</taxon>
    </lineage>
</organism>
<reference evidence="10 11" key="1">
    <citation type="submission" date="2015-11" db="EMBL/GenBank/DDBJ databases">
        <title>Exploring the genomic traits of fungus-feeding bacterial genus Collimonas.</title>
        <authorList>
            <person name="Song C."/>
            <person name="Schmidt R."/>
            <person name="de Jager V."/>
            <person name="Krzyzanowska D."/>
            <person name="Jongedijk E."/>
            <person name="Cankar K."/>
            <person name="Beekwilder J."/>
            <person name="van Veen A."/>
            <person name="de Boer W."/>
            <person name="van Veen J.A."/>
            <person name="Garbeva P."/>
        </authorList>
    </citation>
    <scope>NUCLEOTIDE SEQUENCE [LARGE SCALE GENOMIC DNA]</scope>
    <source>
        <strain evidence="10 11">Ter291</strain>
    </source>
</reference>
<protein>
    <submittedName>
        <fullName evidence="10">Cytochrome c family protein</fullName>
    </submittedName>
</protein>
<feature type="chain" id="PRO_5047002433" evidence="8">
    <location>
        <begin position="25"/>
        <end position="411"/>
    </location>
</feature>
<dbReference type="PANTHER" id="PTHR30600:SF10">
    <property type="entry name" value="BLL6722 PROTEIN"/>
    <property type="match status" value="1"/>
</dbReference>
<evidence type="ECO:0000256" key="7">
    <source>
        <dbReference type="PROSITE-ProRule" id="PRU00433"/>
    </source>
</evidence>
<keyword evidence="6 7" id="KW-0408">Iron</keyword>
<feature type="domain" description="Cytochrome c" evidence="9">
    <location>
        <begin position="44"/>
        <end position="203"/>
    </location>
</feature>
<evidence type="ECO:0000256" key="2">
    <source>
        <dbReference type="ARBA" id="ARBA00022617"/>
    </source>
</evidence>
<keyword evidence="3 7" id="KW-0479">Metal-binding</keyword>
<keyword evidence="5" id="KW-0560">Oxidoreductase</keyword>
<proteinExistence type="predicted"/>
<evidence type="ECO:0000256" key="3">
    <source>
        <dbReference type="ARBA" id="ARBA00022723"/>
    </source>
</evidence>
<feature type="signal peptide" evidence="8">
    <location>
        <begin position="1"/>
        <end position="24"/>
    </location>
</feature>
<feature type="domain" description="Cytochrome c" evidence="9">
    <location>
        <begin position="223"/>
        <end position="397"/>
    </location>
</feature>
<gene>
    <name evidence="10" type="ORF">CPter291_4884</name>
</gene>
<evidence type="ECO:0000256" key="5">
    <source>
        <dbReference type="ARBA" id="ARBA00023002"/>
    </source>
</evidence>
<accession>A0ABN4MG80</accession>
<dbReference type="InterPro" id="IPR009056">
    <property type="entry name" value="Cyt_c-like_dom"/>
</dbReference>
<evidence type="ECO:0000256" key="1">
    <source>
        <dbReference type="ARBA" id="ARBA00004196"/>
    </source>
</evidence>
<dbReference type="PANTHER" id="PTHR30600">
    <property type="entry name" value="CYTOCHROME C PEROXIDASE-RELATED"/>
    <property type="match status" value="1"/>
</dbReference>
<comment type="subcellular location">
    <subcellularLocation>
        <location evidence="1">Cell envelope</location>
    </subcellularLocation>
</comment>
<evidence type="ECO:0000256" key="6">
    <source>
        <dbReference type="ARBA" id="ARBA00023004"/>
    </source>
</evidence>
<evidence type="ECO:0000313" key="10">
    <source>
        <dbReference type="EMBL" id="AMP17097.1"/>
    </source>
</evidence>
<dbReference type="InterPro" id="IPR051395">
    <property type="entry name" value="Cytochrome_c_Peroxidase/MauG"/>
</dbReference>